<dbReference type="EMBL" id="ML770143">
    <property type="protein sequence ID" value="KAE9384451.1"/>
    <property type="molecule type" value="Genomic_DNA"/>
</dbReference>
<keyword evidence="1" id="KW-1133">Transmembrane helix</keyword>
<dbReference type="OrthoDB" id="422086at2759"/>
<evidence type="ECO:0000313" key="3">
    <source>
        <dbReference type="Proteomes" id="UP000799118"/>
    </source>
</evidence>
<keyword evidence="1" id="KW-0472">Membrane</keyword>
<dbReference type="AlphaFoldDB" id="A0A6A4GG53"/>
<accession>A0A6A4GG53</accession>
<keyword evidence="1" id="KW-0812">Transmembrane</keyword>
<keyword evidence="3" id="KW-1185">Reference proteome</keyword>
<gene>
    <name evidence="2" type="ORF">BT96DRAFT_929272</name>
</gene>
<feature type="transmembrane region" description="Helical" evidence="1">
    <location>
        <begin position="20"/>
        <end position="38"/>
    </location>
</feature>
<dbReference type="Gene3D" id="1.20.120.1630">
    <property type="match status" value="1"/>
</dbReference>
<reference evidence="2" key="1">
    <citation type="journal article" date="2019" name="Environ. Microbiol.">
        <title>Fungal ecological strategies reflected in gene transcription - a case study of two litter decomposers.</title>
        <authorList>
            <person name="Barbi F."/>
            <person name="Kohler A."/>
            <person name="Barry K."/>
            <person name="Baskaran P."/>
            <person name="Daum C."/>
            <person name="Fauchery L."/>
            <person name="Ihrmark K."/>
            <person name="Kuo A."/>
            <person name="LaButti K."/>
            <person name="Lipzen A."/>
            <person name="Morin E."/>
            <person name="Grigoriev I.V."/>
            <person name="Henrissat B."/>
            <person name="Lindahl B."/>
            <person name="Martin F."/>
        </authorList>
    </citation>
    <scope>NUCLEOTIDE SEQUENCE</scope>
    <source>
        <strain evidence="2">JB14</strain>
    </source>
</reference>
<dbReference type="Proteomes" id="UP000799118">
    <property type="component" value="Unassembled WGS sequence"/>
</dbReference>
<organism evidence="2 3">
    <name type="scientific">Gymnopus androsaceus JB14</name>
    <dbReference type="NCBI Taxonomy" id="1447944"/>
    <lineage>
        <taxon>Eukaryota</taxon>
        <taxon>Fungi</taxon>
        <taxon>Dikarya</taxon>
        <taxon>Basidiomycota</taxon>
        <taxon>Agaricomycotina</taxon>
        <taxon>Agaricomycetes</taxon>
        <taxon>Agaricomycetidae</taxon>
        <taxon>Agaricales</taxon>
        <taxon>Marasmiineae</taxon>
        <taxon>Omphalotaceae</taxon>
        <taxon>Gymnopus</taxon>
    </lineage>
</organism>
<proteinExistence type="predicted"/>
<sequence>MAMAILVWTSSHKSHAPSTTPVFLVGFFLTLCGACVRWSSYRTLGPLFTFELSIRDQHKLC</sequence>
<name>A0A6A4GG53_9AGAR</name>
<evidence type="ECO:0000256" key="1">
    <source>
        <dbReference type="SAM" id="Phobius"/>
    </source>
</evidence>
<protein>
    <submittedName>
        <fullName evidence="2">Uncharacterized protein</fullName>
    </submittedName>
</protein>
<evidence type="ECO:0000313" key="2">
    <source>
        <dbReference type="EMBL" id="KAE9384451.1"/>
    </source>
</evidence>